<dbReference type="GO" id="GO:0017070">
    <property type="term" value="F:U6 snRNA binding"/>
    <property type="evidence" value="ECO:0007669"/>
    <property type="project" value="TreeGrafter"/>
</dbReference>
<dbReference type="PRINTS" id="PR00320">
    <property type="entry name" value="GPROTEINBRPT"/>
</dbReference>
<dbReference type="OrthoDB" id="540662at2759"/>
<feature type="repeat" description="WD" evidence="3">
    <location>
        <begin position="341"/>
        <end position="382"/>
    </location>
</feature>
<sequence>MDNDLSKLKAKPRVHFGSLEETDVVKRARIEEPTSSTLAAGGIDLEALADLTDADLSASSQRARQADQEVLQEFERRKRAREIAVPTDDKRVRQRLRELGEPQCLFGEGPDDRRTRLRYHLSILEGREIPVESESESEEEENEEEFFTPGTQELLEARKWITTYSLPRAKKRIERQKAEVEVPLAQLKAARKEVHTRLKGYTNWASQIADERPVAQVAFTPDSSMLVTGAWSGVCRLWSIPQCEPLITFKGHTDRIGGIAFHPEATISLDKSVMNFATGSADTMIHLWNLEKDTPLATLKGHAGRVSRIGFHPSGRYLGSAGFDGTWRLWDVEKTTELLLQEGHAKEVYTIAFQCDGSLAATGGLDCVGRVWDMRTGRSAMALEGHVKDVLGLDWNPNGYHLASASADNTVKIWDMRTLRNIYTIPAHRSLVADVKYNKGPANEEGFYLTTAGYDGSVKIWSGDDYRLIKSLEGHENKVMGVDTSNDGRYVASCGYDRTFKIWADENMVL</sequence>
<dbReference type="InterPro" id="IPR020472">
    <property type="entry name" value="WD40_PAC1"/>
</dbReference>
<reference evidence="5" key="1">
    <citation type="submission" date="2013-08" db="EMBL/GenBank/DDBJ databases">
        <title>Gene expansion shapes genome architecture in the human pathogen Lichtheimia corymbifera: an evolutionary genomics analysis in the ancient terrestrial Mucorales (Mucoromycotina).</title>
        <authorList>
            <person name="Schwartze V.U."/>
            <person name="Winter S."/>
            <person name="Shelest E."/>
            <person name="Marcet-Houben M."/>
            <person name="Horn F."/>
            <person name="Wehner S."/>
            <person name="Hoffmann K."/>
            <person name="Riege K."/>
            <person name="Sammeth M."/>
            <person name="Nowrousian M."/>
            <person name="Valiante V."/>
            <person name="Linde J."/>
            <person name="Jacobsen I.D."/>
            <person name="Marz M."/>
            <person name="Brakhage A.A."/>
            <person name="Gabaldon T."/>
            <person name="Bocker S."/>
            <person name="Voigt K."/>
        </authorList>
    </citation>
    <scope>NUCLEOTIDE SEQUENCE [LARGE SCALE GENOMIC DNA]</scope>
    <source>
        <strain evidence="5">FSU 9682</strain>
    </source>
</reference>
<dbReference type="InterPro" id="IPR014906">
    <property type="entry name" value="PRP4-like"/>
</dbReference>
<dbReference type="PANTHER" id="PTHR19846">
    <property type="entry name" value="WD40 REPEAT PROTEIN"/>
    <property type="match status" value="1"/>
</dbReference>
<evidence type="ECO:0000256" key="2">
    <source>
        <dbReference type="ARBA" id="ARBA00022737"/>
    </source>
</evidence>
<evidence type="ECO:0000259" key="4">
    <source>
        <dbReference type="SMART" id="SM00500"/>
    </source>
</evidence>
<dbReference type="InterPro" id="IPR001680">
    <property type="entry name" value="WD40_rpt"/>
</dbReference>
<keyword evidence="1 3" id="KW-0853">WD repeat</keyword>
<dbReference type="CDD" id="cd00200">
    <property type="entry name" value="WD40"/>
    <property type="match status" value="1"/>
</dbReference>
<feature type="repeat" description="WD" evidence="3">
    <location>
        <begin position="207"/>
        <end position="248"/>
    </location>
</feature>
<feature type="repeat" description="WD" evidence="3">
    <location>
        <begin position="249"/>
        <end position="298"/>
    </location>
</feature>
<name>A0A068S3V1_9FUNG</name>
<dbReference type="PROSITE" id="PS50082">
    <property type="entry name" value="WD_REPEATS_2"/>
    <property type="match status" value="7"/>
</dbReference>
<dbReference type="PROSITE" id="PS00678">
    <property type="entry name" value="WD_REPEATS_1"/>
    <property type="match status" value="2"/>
</dbReference>
<proteinExistence type="predicted"/>
<dbReference type="STRING" id="1263082.A0A068S3V1"/>
<dbReference type="InterPro" id="IPR015943">
    <property type="entry name" value="WD40/YVTN_repeat-like_dom_sf"/>
</dbReference>
<keyword evidence="2" id="KW-0677">Repeat</keyword>
<dbReference type="PANTHER" id="PTHR19846:SF0">
    <property type="entry name" value="PRE-MRNA PROCESSING FACTOR 4"/>
    <property type="match status" value="1"/>
</dbReference>
<dbReference type="Gene3D" id="2.130.10.10">
    <property type="entry name" value="YVTN repeat-like/Quinoprotein amine dehydrogenase"/>
    <property type="match status" value="2"/>
</dbReference>
<comment type="caution">
    <text evidence="5">The sequence shown here is derived from an EMBL/GenBank/DDBJ whole genome shotgun (WGS) entry which is preliminary data.</text>
</comment>
<dbReference type="GO" id="GO:0046540">
    <property type="term" value="C:U4/U6 x U5 tri-snRNP complex"/>
    <property type="evidence" value="ECO:0007669"/>
    <property type="project" value="EnsemblFungi"/>
</dbReference>
<dbReference type="VEuPathDB" id="FungiDB:LCOR_07020.1"/>
<dbReference type="EMBL" id="CBTN010000033">
    <property type="protein sequence ID" value="CDH55926.1"/>
    <property type="molecule type" value="Genomic_DNA"/>
</dbReference>
<dbReference type="SUPFAM" id="SSF50978">
    <property type="entry name" value="WD40 repeat-like"/>
    <property type="match status" value="1"/>
</dbReference>
<dbReference type="InterPro" id="IPR036285">
    <property type="entry name" value="PRP4-like_sf"/>
</dbReference>
<dbReference type="PROSITE" id="PS50294">
    <property type="entry name" value="WD_REPEATS_REGION"/>
    <property type="match status" value="4"/>
</dbReference>
<dbReference type="GO" id="GO:0000398">
    <property type="term" value="P:mRNA splicing, via spliceosome"/>
    <property type="evidence" value="ECO:0007669"/>
    <property type="project" value="TreeGrafter"/>
</dbReference>
<keyword evidence="6" id="KW-1185">Reference proteome</keyword>
<evidence type="ECO:0000256" key="3">
    <source>
        <dbReference type="PROSITE-ProRule" id="PRU00221"/>
    </source>
</evidence>
<dbReference type="FunFam" id="2.130.10.10:FF:000443">
    <property type="entry name" value="U4/U6 small nuclear ribonucleoprotein Prp4"/>
    <property type="match status" value="1"/>
</dbReference>
<evidence type="ECO:0000313" key="6">
    <source>
        <dbReference type="Proteomes" id="UP000027586"/>
    </source>
</evidence>
<dbReference type="SMART" id="SM00320">
    <property type="entry name" value="WD40"/>
    <property type="match status" value="7"/>
</dbReference>
<feature type="repeat" description="WD" evidence="3">
    <location>
        <begin position="472"/>
        <end position="503"/>
    </location>
</feature>
<dbReference type="Proteomes" id="UP000027586">
    <property type="component" value="Unassembled WGS sequence"/>
</dbReference>
<feature type="repeat" description="WD" evidence="3">
    <location>
        <begin position="425"/>
        <end position="471"/>
    </location>
</feature>
<dbReference type="AlphaFoldDB" id="A0A068S3V1"/>
<dbReference type="SUPFAM" id="SSF158230">
    <property type="entry name" value="PRP4-like"/>
    <property type="match status" value="1"/>
</dbReference>
<dbReference type="FunFam" id="2.130.10.10:FF:001211">
    <property type="entry name" value="CBN-PRP-4 protein"/>
    <property type="match status" value="1"/>
</dbReference>
<feature type="repeat" description="WD" evidence="3">
    <location>
        <begin position="299"/>
        <end position="340"/>
    </location>
</feature>
<organism evidence="5 6">
    <name type="scientific">Lichtheimia corymbifera JMRC:FSU:9682</name>
    <dbReference type="NCBI Taxonomy" id="1263082"/>
    <lineage>
        <taxon>Eukaryota</taxon>
        <taxon>Fungi</taxon>
        <taxon>Fungi incertae sedis</taxon>
        <taxon>Mucoromycota</taxon>
        <taxon>Mucoromycotina</taxon>
        <taxon>Mucoromycetes</taxon>
        <taxon>Mucorales</taxon>
        <taxon>Lichtheimiaceae</taxon>
        <taxon>Lichtheimia</taxon>
    </lineage>
</organism>
<dbReference type="InterPro" id="IPR036322">
    <property type="entry name" value="WD40_repeat_dom_sf"/>
</dbReference>
<dbReference type="InterPro" id="IPR019775">
    <property type="entry name" value="WD40_repeat_CS"/>
</dbReference>
<evidence type="ECO:0000313" key="5">
    <source>
        <dbReference type="EMBL" id="CDH55926.1"/>
    </source>
</evidence>
<feature type="domain" description="Pre-mRNA processing factor 4 (PRP4)-like" evidence="4">
    <location>
        <begin position="87"/>
        <end position="136"/>
    </location>
</feature>
<protein>
    <submittedName>
        <fullName evidence="5">U4 u6 small nuclear ribonucleoprotein prp4</fullName>
    </submittedName>
</protein>
<dbReference type="Pfam" id="PF08799">
    <property type="entry name" value="PRP4"/>
    <property type="match status" value="1"/>
</dbReference>
<keyword evidence="5" id="KW-0687">Ribonucleoprotein</keyword>
<gene>
    <name evidence="5" type="ORF">LCOR_07020.1</name>
</gene>
<feature type="repeat" description="WD" evidence="3">
    <location>
        <begin position="383"/>
        <end position="424"/>
    </location>
</feature>
<dbReference type="GO" id="GO:0030621">
    <property type="term" value="F:U4 snRNA binding"/>
    <property type="evidence" value="ECO:0007669"/>
    <property type="project" value="TreeGrafter"/>
</dbReference>
<dbReference type="Gene3D" id="4.10.280.110">
    <property type="entry name" value="Pre-mRNA processing factor 4 domain"/>
    <property type="match status" value="1"/>
</dbReference>
<dbReference type="SMART" id="SM00500">
    <property type="entry name" value="SFM"/>
    <property type="match status" value="1"/>
</dbReference>
<evidence type="ECO:0000256" key="1">
    <source>
        <dbReference type="ARBA" id="ARBA00022574"/>
    </source>
</evidence>
<dbReference type="Pfam" id="PF00400">
    <property type="entry name" value="WD40"/>
    <property type="match status" value="7"/>
</dbReference>
<accession>A0A068S3V1</accession>